<dbReference type="Pfam" id="PF01406">
    <property type="entry name" value="tRNA-synt_1e"/>
    <property type="match status" value="1"/>
</dbReference>
<keyword evidence="8 12" id="KW-0862">Zinc</keyword>
<dbReference type="SUPFAM" id="SSF47323">
    <property type="entry name" value="Anticodon-binding domain of a subclass of class I aminoacyl-tRNA synthetases"/>
    <property type="match status" value="1"/>
</dbReference>
<evidence type="ECO:0000313" key="15">
    <source>
        <dbReference type="Proteomes" id="UP000823964"/>
    </source>
</evidence>
<dbReference type="PANTHER" id="PTHR10890:SF3">
    <property type="entry name" value="CYSTEINE--TRNA LIGASE, CYTOPLASMIC"/>
    <property type="match status" value="1"/>
</dbReference>
<feature type="short sequence motif" description="'HIGH' region" evidence="12">
    <location>
        <begin position="30"/>
        <end position="40"/>
    </location>
</feature>
<keyword evidence="6 12" id="KW-0479">Metal-binding</keyword>
<feature type="binding site" evidence="12">
    <location>
        <position position="245"/>
    </location>
    <ligand>
        <name>Zn(2+)</name>
        <dbReference type="ChEBI" id="CHEBI:29105"/>
    </ligand>
</feature>
<dbReference type="SUPFAM" id="SSF52374">
    <property type="entry name" value="Nucleotidylyl transferase"/>
    <property type="match status" value="1"/>
</dbReference>
<dbReference type="Pfam" id="PF09190">
    <property type="entry name" value="DALR_2"/>
    <property type="match status" value="1"/>
</dbReference>
<evidence type="ECO:0000256" key="6">
    <source>
        <dbReference type="ARBA" id="ARBA00022723"/>
    </source>
</evidence>
<feature type="binding site" evidence="12">
    <location>
        <position position="276"/>
    </location>
    <ligand>
        <name>ATP</name>
        <dbReference type="ChEBI" id="CHEBI:30616"/>
    </ligand>
</feature>
<evidence type="ECO:0000256" key="12">
    <source>
        <dbReference type="HAMAP-Rule" id="MF_00041"/>
    </source>
</evidence>
<dbReference type="AlphaFoldDB" id="A0A9D1VAY8"/>
<comment type="subunit">
    <text evidence="3 12">Monomer.</text>
</comment>
<evidence type="ECO:0000256" key="2">
    <source>
        <dbReference type="ARBA" id="ARBA00005594"/>
    </source>
</evidence>
<dbReference type="GO" id="GO:0006423">
    <property type="term" value="P:cysteinyl-tRNA aminoacylation"/>
    <property type="evidence" value="ECO:0007669"/>
    <property type="project" value="UniProtKB-UniRule"/>
</dbReference>
<accession>A0A9D1VAY8</accession>
<comment type="cofactor">
    <cofactor evidence="12">
        <name>Zn(2+)</name>
        <dbReference type="ChEBI" id="CHEBI:29105"/>
    </cofactor>
    <text evidence="12">Binds 1 zinc ion per subunit.</text>
</comment>
<dbReference type="Gene3D" id="1.20.120.1910">
    <property type="entry name" value="Cysteine-tRNA ligase, C-terminal anti-codon recognition domain"/>
    <property type="match status" value="1"/>
</dbReference>
<keyword evidence="9 12" id="KW-0067">ATP-binding</keyword>
<dbReference type="InterPro" id="IPR014729">
    <property type="entry name" value="Rossmann-like_a/b/a_fold"/>
</dbReference>
<evidence type="ECO:0000313" key="14">
    <source>
        <dbReference type="EMBL" id="HIX19647.1"/>
    </source>
</evidence>
<dbReference type="InterPro" id="IPR032678">
    <property type="entry name" value="tRNA-synt_1_cat_dom"/>
</dbReference>
<sequence>MLNLYDTQSGALKLVQAEDGKTLRFYCCGPTVYAAAHIGNFRTFVVQDVFRRVVELGGLRTKHVRNITDVDDKTIRNSQAQHQALADYTAVWTEKFHADCKALNCLPPHVEPSAVGHIKEQIELVEKLMEKGHAYRSEDGSVYFRISSYSDYGRLAHLDRQELNLGKTANTRADADEYEKDSVADFVLWKARRPEDGPNYWPSPWGEGRPGWHLECSAMSHKYLGDTFDLHSGGVDLIFPHHENEIAQSRCACGGESARHWFHVTHLLVDGAKMSKSLGNMYTLDQLSDMGYSPAALRYVLAGAYYRRPLNFTLNGLKDATAALNKLARFDKELAAACPAAKEPTYRDLLKNRPDPGIFAPAWASLEDDLNTPEALGHVFSAIKSVKAAELKPAEAEALRRSFRLITEALGLQLPDPDAQIEVPDDIRAIAEERWAARQEKNWAKADELRAKLAELGWAMKDGKNEYRLTKA</sequence>
<evidence type="ECO:0000256" key="5">
    <source>
        <dbReference type="ARBA" id="ARBA00022598"/>
    </source>
</evidence>
<keyword evidence="5 12" id="KW-0436">Ligase</keyword>
<dbReference type="PRINTS" id="PR00983">
    <property type="entry name" value="TRNASYNTHCYS"/>
</dbReference>
<dbReference type="EC" id="6.1.1.16" evidence="12"/>
<comment type="catalytic activity">
    <reaction evidence="12">
        <text>tRNA(Cys) + L-cysteine + ATP = L-cysteinyl-tRNA(Cys) + AMP + diphosphate</text>
        <dbReference type="Rhea" id="RHEA:17773"/>
        <dbReference type="Rhea" id="RHEA-COMP:9661"/>
        <dbReference type="Rhea" id="RHEA-COMP:9679"/>
        <dbReference type="ChEBI" id="CHEBI:30616"/>
        <dbReference type="ChEBI" id="CHEBI:33019"/>
        <dbReference type="ChEBI" id="CHEBI:35235"/>
        <dbReference type="ChEBI" id="CHEBI:78442"/>
        <dbReference type="ChEBI" id="CHEBI:78517"/>
        <dbReference type="ChEBI" id="CHEBI:456215"/>
        <dbReference type="EC" id="6.1.1.16"/>
    </reaction>
</comment>
<evidence type="ECO:0000256" key="8">
    <source>
        <dbReference type="ARBA" id="ARBA00022833"/>
    </source>
</evidence>
<dbReference type="Gene3D" id="3.40.50.620">
    <property type="entry name" value="HUPs"/>
    <property type="match status" value="1"/>
</dbReference>
<dbReference type="GO" id="GO:0008270">
    <property type="term" value="F:zinc ion binding"/>
    <property type="evidence" value="ECO:0007669"/>
    <property type="project" value="UniProtKB-UniRule"/>
</dbReference>
<dbReference type="EMBL" id="DXFQ01000056">
    <property type="protein sequence ID" value="HIX19647.1"/>
    <property type="molecule type" value="Genomic_DNA"/>
</dbReference>
<evidence type="ECO:0000256" key="3">
    <source>
        <dbReference type="ARBA" id="ARBA00011245"/>
    </source>
</evidence>
<dbReference type="Proteomes" id="UP000823964">
    <property type="component" value="Unassembled WGS sequence"/>
</dbReference>
<feature type="binding site" evidence="12">
    <location>
        <position position="28"/>
    </location>
    <ligand>
        <name>Zn(2+)</name>
        <dbReference type="ChEBI" id="CHEBI:29105"/>
    </ligand>
</feature>
<dbReference type="PANTHER" id="PTHR10890">
    <property type="entry name" value="CYSTEINYL-TRNA SYNTHETASE"/>
    <property type="match status" value="1"/>
</dbReference>
<name>A0A9D1VAY8_9BACT</name>
<dbReference type="GO" id="GO:0004817">
    <property type="term" value="F:cysteine-tRNA ligase activity"/>
    <property type="evidence" value="ECO:0007669"/>
    <property type="project" value="UniProtKB-UniRule"/>
</dbReference>
<feature type="short sequence motif" description="'KMSKS' region" evidence="12">
    <location>
        <begin position="273"/>
        <end position="277"/>
    </location>
</feature>
<evidence type="ECO:0000259" key="13">
    <source>
        <dbReference type="SMART" id="SM00840"/>
    </source>
</evidence>
<comment type="similarity">
    <text evidence="2 12">Belongs to the class-I aminoacyl-tRNA synthetase family.</text>
</comment>
<dbReference type="HAMAP" id="MF_00041">
    <property type="entry name" value="Cys_tRNA_synth"/>
    <property type="match status" value="1"/>
</dbReference>
<keyword evidence="7 12" id="KW-0547">Nucleotide-binding</keyword>
<comment type="caution">
    <text evidence="14">The sequence shown here is derived from an EMBL/GenBank/DDBJ whole genome shotgun (WGS) entry which is preliminary data.</text>
</comment>
<protein>
    <recommendedName>
        <fullName evidence="12">Cysteine--tRNA ligase</fullName>
        <ecNumber evidence="12">6.1.1.16</ecNumber>
    </recommendedName>
    <alternativeName>
        <fullName evidence="12">Cysteinyl-tRNA synthetase</fullName>
        <shortName evidence="12">CysRS</shortName>
    </alternativeName>
</protein>
<dbReference type="NCBIfam" id="TIGR00435">
    <property type="entry name" value="cysS"/>
    <property type="match status" value="1"/>
</dbReference>
<dbReference type="InterPro" id="IPR015273">
    <property type="entry name" value="Cys-tRNA-synt_Ia_DALR"/>
</dbReference>
<dbReference type="SMART" id="SM00840">
    <property type="entry name" value="DALR_2"/>
    <property type="match status" value="1"/>
</dbReference>
<feature type="binding site" evidence="12">
    <location>
        <position position="241"/>
    </location>
    <ligand>
        <name>Zn(2+)</name>
        <dbReference type="ChEBI" id="CHEBI:29105"/>
    </ligand>
</feature>
<keyword evidence="11 12" id="KW-0030">Aminoacyl-tRNA synthetase</keyword>
<evidence type="ECO:0000256" key="1">
    <source>
        <dbReference type="ARBA" id="ARBA00004496"/>
    </source>
</evidence>
<dbReference type="InterPro" id="IPR024909">
    <property type="entry name" value="Cys-tRNA/MSH_ligase"/>
</dbReference>
<dbReference type="GO" id="GO:0005829">
    <property type="term" value="C:cytosol"/>
    <property type="evidence" value="ECO:0007669"/>
    <property type="project" value="TreeGrafter"/>
</dbReference>
<feature type="binding site" evidence="12">
    <location>
        <position position="216"/>
    </location>
    <ligand>
        <name>Zn(2+)</name>
        <dbReference type="ChEBI" id="CHEBI:29105"/>
    </ligand>
</feature>
<keyword evidence="4 12" id="KW-0963">Cytoplasm</keyword>
<evidence type="ECO:0000256" key="11">
    <source>
        <dbReference type="ARBA" id="ARBA00023146"/>
    </source>
</evidence>
<dbReference type="InterPro" id="IPR009080">
    <property type="entry name" value="tRNAsynth_Ia_anticodon-bd"/>
</dbReference>
<proteinExistence type="inferred from homology"/>
<keyword evidence="10 12" id="KW-0648">Protein biosynthesis</keyword>
<dbReference type="InterPro" id="IPR015803">
    <property type="entry name" value="Cys-tRNA-ligase"/>
</dbReference>
<gene>
    <name evidence="12 14" type="primary">cysS</name>
    <name evidence="14" type="ORF">H9862_03480</name>
</gene>
<evidence type="ECO:0000256" key="4">
    <source>
        <dbReference type="ARBA" id="ARBA00022490"/>
    </source>
</evidence>
<organism evidence="14 15">
    <name type="scientific">Candidatus Akkermansia intestinigallinarum</name>
    <dbReference type="NCBI Taxonomy" id="2838431"/>
    <lineage>
        <taxon>Bacteria</taxon>
        <taxon>Pseudomonadati</taxon>
        <taxon>Verrucomicrobiota</taxon>
        <taxon>Verrucomicrobiia</taxon>
        <taxon>Verrucomicrobiales</taxon>
        <taxon>Akkermansiaceae</taxon>
        <taxon>Akkermansia</taxon>
    </lineage>
</organism>
<reference evidence="14" key="2">
    <citation type="submission" date="2021-04" db="EMBL/GenBank/DDBJ databases">
        <authorList>
            <person name="Gilroy R."/>
        </authorList>
    </citation>
    <scope>NUCLEOTIDE SEQUENCE</scope>
    <source>
        <strain evidence="14">14975</strain>
    </source>
</reference>
<evidence type="ECO:0000256" key="7">
    <source>
        <dbReference type="ARBA" id="ARBA00022741"/>
    </source>
</evidence>
<dbReference type="Pfam" id="PF23493">
    <property type="entry name" value="CysS_C"/>
    <property type="match status" value="1"/>
</dbReference>
<reference evidence="14" key="1">
    <citation type="journal article" date="2021" name="PeerJ">
        <title>Extensive microbial diversity within the chicken gut microbiome revealed by metagenomics and culture.</title>
        <authorList>
            <person name="Gilroy R."/>
            <person name="Ravi A."/>
            <person name="Getino M."/>
            <person name="Pursley I."/>
            <person name="Horton D.L."/>
            <person name="Alikhan N.F."/>
            <person name="Baker D."/>
            <person name="Gharbi K."/>
            <person name="Hall N."/>
            <person name="Watson M."/>
            <person name="Adriaenssens E.M."/>
            <person name="Foster-Nyarko E."/>
            <person name="Jarju S."/>
            <person name="Secka A."/>
            <person name="Antonio M."/>
            <person name="Oren A."/>
            <person name="Chaudhuri R.R."/>
            <person name="La Ragione R."/>
            <person name="Hildebrand F."/>
            <person name="Pallen M.J."/>
        </authorList>
    </citation>
    <scope>NUCLEOTIDE SEQUENCE</scope>
    <source>
        <strain evidence="14">14975</strain>
    </source>
</reference>
<dbReference type="GO" id="GO:0005524">
    <property type="term" value="F:ATP binding"/>
    <property type="evidence" value="ECO:0007669"/>
    <property type="project" value="UniProtKB-UniRule"/>
</dbReference>
<dbReference type="InterPro" id="IPR056411">
    <property type="entry name" value="CysS_C"/>
</dbReference>
<feature type="domain" description="Cysteinyl-tRNA synthetase class Ia DALR" evidence="13">
    <location>
        <begin position="364"/>
        <end position="421"/>
    </location>
</feature>
<evidence type="ECO:0000256" key="10">
    <source>
        <dbReference type="ARBA" id="ARBA00022917"/>
    </source>
</evidence>
<dbReference type="CDD" id="cd00672">
    <property type="entry name" value="CysRS_core"/>
    <property type="match status" value="1"/>
</dbReference>
<comment type="subcellular location">
    <subcellularLocation>
        <location evidence="1 12">Cytoplasm</location>
    </subcellularLocation>
</comment>
<evidence type="ECO:0000256" key="9">
    <source>
        <dbReference type="ARBA" id="ARBA00022840"/>
    </source>
</evidence>